<evidence type="ECO:0000259" key="5">
    <source>
        <dbReference type="PROSITE" id="PS50887"/>
    </source>
</evidence>
<dbReference type="Pfam" id="PF00990">
    <property type="entry name" value="GGDEF"/>
    <property type="match status" value="1"/>
</dbReference>
<feature type="transmembrane region" description="Helical" evidence="4">
    <location>
        <begin position="69"/>
        <end position="89"/>
    </location>
</feature>
<protein>
    <recommendedName>
        <fullName evidence="1">diguanylate cyclase</fullName>
        <ecNumber evidence="1">2.7.7.65</ecNumber>
    </recommendedName>
</protein>
<dbReference type="InterPro" id="IPR000160">
    <property type="entry name" value="GGDEF_dom"/>
</dbReference>
<feature type="transmembrane region" description="Helical" evidence="4">
    <location>
        <begin position="126"/>
        <end position="144"/>
    </location>
</feature>
<evidence type="ECO:0000256" key="4">
    <source>
        <dbReference type="SAM" id="Phobius"/>
    </source>
</evidence>
<feature type="transmembrane region" description="Helical" evidence="4">
    <location>
        <begin position="222"/>
        <end position="244"/>
    </location>
</feature>
<evidence type="ECO:0000313" key="7">
    <source>
        <dbReference type="Proteomes" id="UP000278006"/>
    </source>
</evidence>
<comment type="catalytic activity">
    <reaction evidence="2">
        <text>2 GTP = 3',3'-c-di-GMP + 2 diphosphate</text>
        <dbReference type="Rhea" id="RHEA:24898"/>
        <dbReference type="ChEBI" id="CHEBI:33019"/>
        <dbReference type="ChEBI" id="CHEBI:37565"/>
        <dbReference type="ChEBI" id="CHEBI:58805"/>
        <dbReference type="EC" id="2.7.7.65"/>
    </reaction>
</comment>
<dbReference type="FunFam" id="3.30.70.270:FF:000001">
    <property type="entry name" value="Diguanylate cyclase domain protein"/>
    <property type="match status" value="1"/>
</dbReference>
<dbReference type="InterPro" id="IPR029787">
    <property type="entry name" value="Nucleotide_cyclase"/>
</dbReference>
<keyword evidence="4" id="KW-1133">Transmembrane helix</keyword>
<dbReference type="GO" id="GO:1902201">
    <property type="term" value="P:negative regulation of bacterial-type flagellum-dependent cell motility"/>
    <property type="evidence" value="ECO:0007669"/>
    <property type="project" value="TreeGrafter"/>
</dbReference>
<keyword evidence="4" id="KW-0472">Membrane</keyword>
<dbReference type="SMART" id="SM00267">
    <property type="entry name" value="GGDEF"/>
    <property type="match status" value="1"/>
</dbReference>
<dbReference type="PROSITE" id="PS50887">
    <property type="entry name" value="GGDEF"/>
    <property type="match status" value="1"/>
</dbReference>
<dbReference type="OrthoDB" id="8792640at2"/>
<evidence type="ECO:0000256" key="3">
    <source>
        <dbReference type="SAM" id="MobiDB-lite"/>
    </source>
</evidence>
<keyword evidence="4" id="KW-0812">Transmembrane</keyword>
<dbReference type="EMBL" id="RDQO01000007">
    <property type="protein sequence ID" value="RMX03010.1"/>
    <property type="molecule type" value="Genomic_DNA"/>
</dbReference>
<dbReference type="GO" id="GO:0005886">
    <property type="term" value="C:plasma membrane"/>
    <property type="evidence" value="ECO:0007669"/>
    <property type="project" value="TreeGrafter"/>
</dbReference>
<reference evidence="6 7" key="1">
    <citation type="submission" date="2018-10" db="EMBL/GenBank/DDBJ databases">
        <title>Draft genome of Cortibacter populi DSM10536.</title>
        <authorList>
            <person name="Bernier A.-M."/>
            <person name="Bernard K."/>
        </authorList>
    </citation>
    <scope>NUCLEOTIDE SEQUENCE [LARGE SCALE GENOMIC DNA]</scope>
    <source>
        <strain evidence="6 7">DSM 105136</strain>
    </source>
</reference>
<dbReference type="AlphaFoldDB" id="A0A3M6QIV4"/>
<keyword evidence="7" id="KW-1185">Reference proteome</keyword>
<feature type="domain" description="GGDEF" evidence="5">
    <location>
        <begin position="285"/>
        <end position="415"/>
    </location>
</feature>
<dbReference type="PANTHER" id="PTHR45138:SF9">
    <property type="entry name" value="DIGUANYLATE CYCLASE DGCM-RELATED"/>
    <property type="match status" value="1"/>
</dbReference>
<feature type="compositionally biased region" description="Pro residues" evidence="3">
    <location>
        <begin position="427"/>
        <end position="441"/>
    </location>
</feature>
<gene>
    <name evidence="6" type="ORF">D8I35_17715</name>
</gene>
<comment type="caution">
    <text evidence="6">The sequence shown here is derived from an EMBL/GenBank/DDBJ whole genome shotgun (WGS) entry which is preliminary data.</text>
</comment>
<dbReference type="SUPFAM" id="SSF55073">
    <property type="entry name" value="Nucleotide cyclase"/>
    <property type="match status" value="1"/>
</dbReference>
<dbReference type="GO" id="GO:0043709">
    <property type="term" value="P:cell adhesion involved in single-species biofilm formation"/>
    <property type="evidence" value="ECO:0007669"/>
    <property type="project" value="TreeGrafter"/>
</dbReference>
<feature type="transmembrane region" description="Helical" evidence="4">
    <location>
        <begin position="39"/>
        <end position="57"/>
    </location>
</feature>
<proteinExistence type="predicted"/>
<evidence type="ECO:0000313" key="6">
    <source>
        <dbReference type="EMBL" id="RMX03010.1"/>
    </source>
</evidence>
<name>A0A3M6QIV4_9BURK</name>
<dbReference type="Gene3D" id="3.30.70.270">
    <property type="match status" value="1"/>
</dbReference>
<dbReference type="InterPro" id="IPR043128">
    <property type="entry name" value="Rev_trsase/Diguanyl_cyclase"/>
</dbReference>
<feature type="region of interest" description="Disordered" evidence="3">
    <location>
        <begin position="420"/>
        <end position="441"/>
    </location>
</feature>
<accession>A0A3M6QIV4</accession>
<dbReference type="InterPro" id="IPR050469">
    <property type="entry name" value="Diguanylate_Cyclase"/>
</dbReference>
<evidence type="ECO:0000256" key="2">
    <source>
        <dbReference type="ARBA" id="ARBA00034247"/>
    </source>
</evidence>
<organism evidence="6 7">
    <name type="scientific">Corticibacter populi</name>
    <dbReference type="NCBI Taxonomy" id="1550736"/>
    <lineage>
        <taxon>Bacteria</taxon>
        <taxon>Pseudomonadati</taxon>
        <taxon>Pseudomonadota</taxon>
        <taxon>Betaproteobacteria</taxon>
        <taxon>Burkholderiales</taxon>
        <taxon>Comamonadaceae</taxon>
        <taxon>Corticibacter</taxon>
    </lineage>
</organism>
<dbReference type="GO" id="GO:0052621">
    <property type="term" value="F:diguanylate cyclase activity"/>
    <property type="evidence" value="ECO:0007669"/>
    <property type="project" value="UniProtKB-EC"/>
</dbReference>
<dbReference type="CDD" id="cd01949">
    <property type="entry name" value="GGDEF"/>
    <property type="match status" value="1"/>
</dbReference>
<dbReference type="PANTHER" id="PTHR45138">
    <property type="entry name" value="REGULATORY COMPONENTS OF SENSORY TRANSDUCTION SYSTEM"/>
    <property type="match status" value="1"/>
</dbReference>
<dbReference type="NCBIfam" id="TIGR00254">
    <property type="entry name" value="GGDEF"/>
    <property type="match status" value="1"/>
</dbReference>
<sequence length="441" mass="49682">MQKKPRRTAICIEWNKKYLLLHSSFPWSASGERLSPQNIQYFGLIVPACMLLLGLTLQACWMVLREQRFLLWIAAGYFLPSVALAAQSLMDNAQLARWSMLAGTFYLMGSWALAHGMAKRQGGRAFGALALAIGVTCMAAMAYYTLVDEQLWIRTLWLNSSICLLYALGLPSVLRSPNAKDPFERALRWSYVSIVGLALLRPILVLNWVPGDQLERLTASRFWFLLLAITLLLGLWFMVVLLACTFRDVMRVFDDERNRDPLTRLSNRRRFFEAATRCLQMSRLQPWTILLCDIDHFKKINDRWGHAMGDKVLQQFAEVLESSVRSGDLVGRLGGDEFVLLLNRCDPESAQLVYQRVRKWLQEQPMLPAGQCITTSFGAAAIDSAHALPQAMEQADTALYRAKQAGRDCMHTMGDGLSATLRFTPSSPAPPIPLPPSAGWH</sequence>
<feature type="transmembrane region" description="Helical" evidence="4">
    <location>
        <begin position="95"/>
        <end position="114"/>
    </location>
</feature>
<dbReference type="EC" id="2.7.7.65" evidence="1"/>
<dbReference type="Proteomes" id="UP000278006">
    <property type="component" value="Unassembled WGS sequence"/>
</dbReference>
<feature type="transmembrane region" description="Helical" evidence="4">
    <location>
        <begin position="156"/>
        <end position="174"/>
    </location>
</feature>
<evidence type="ECO:0000256" key="1">
    <source>
        <dbReference type="ARBA" id="ARBA00012528"/>
    </source>
</evidence>
<feature type="transmembrane region" description="Helical" evidence="4">
    <location>
        <begin position="186"/>
        <end position="210"/>
    </location>
</feature>